<dbReference type="InterPro" id="IPR016181">
    <property type="entry name" value="Acyl_CoA_acyltransferase"/>
</dbReference>
<keyword evidence="5" id="KW-1185">Reference proteome</keyword>
<dbReference type="InterPro" id="IPR051556">
    <property type="entry name" value="N-term/lysine_N-AcTrnsfr"/>
</dbReference>
<dbReference type="Proteomes" id="UP001230188">
    <property type="component" value="Unassembled WGS sequence"/>
</dbReference>
<sequence length="191" mass="21366">MGERPTLDVSFGDIHTQNVQQLRKLNEHTFPVKYLDKFYQEIPTLSKDFTQFAYYGGFVVGAICGRLEPMPDSTTKKRLYIMTIGVLVAYRECGIGRKLLEYLLENASKHPEVALVYLHVQTNNETALHFYAKAGFEKVGKIEGYYKRIDPPDCFVLCKPIHLDTTDPARITAALGLPTDTTATTAAAAAD</sequence>
<dbReference type="SUPFAM" id="SSF55729">
    <property type="entry name" value="Acyl-CoA N-acyltransferases (Nat)"/>
    <property type="match status" value="1"/>
</dbReference>
<dbReference type="GO" id="GO:0031415">
    <property type="term" value="C:NatA complex"/>
    <property type="evidence" value="ECO:0007669"/>
    <property type="project" value="TreeGrafter"/>
</dbReference>
<name>A0AAD7XLL7_9STRA</name>
<evidence type="ECO:0000313" key="4">
    <source>
        <dbReference type="EMBL" id="KAJ8600540.1"/>
    </source>
</evidence>
<dbReference type="PANTHER" id="PTHR42919">
    <property type="entry name" value="N-ALPHA-ACETYLTRANSFERASE"/>
    <property type="match status" value="1"/>
</dbReference>
<evidence type="ECO:0000256" key="1">
    <source>
        <dbReference type="ARBA" id="ARBA00022679"/>
    </source>
</evidence>
<dbReference type="GO" id="GO:0008080">
    <property type="term" value="F:N-acetyltransferase activity"/>
    <property type="evidence" value="ECO:0007669"/>
    <property type="project" value="TreeGrafter"/>
</dbReference>
<evidence type="ECO:0000259" key="3">
    <source>
        <dbReference type="PROSITE" id="PS51186"/>
    </source>
</evidence>
<protein>
    <recommendedName>
        <fullName evidence="3">N-acetyltransferase domain-containing protein</fullName>
    </recommendedName>
</protein>
<dbReference type="PANTHER" id="PTHR42919:SF8">
    <property type="entry name" value="N-ALPHA-ACETYLTRANSFERASE 50"/>
    <property type="match status" value="1"/>
</dbReference>
<gene>
    <name evidence="4" type="ORF">CTAYLR_007918</name>
</gene>
<keyword evidence="1" id="KW-0808">Transferase</keyword>
<dbReference type="PROSITE" id="PS51186">
    <property type="entry name" value="GNAT"/>
    <property type="match status" value="1"/>
</dbReference>
<dbReference type="InterPro" id="IPR000182">
    <property type="entry name" value="GNAT_dom"/>
</dbReference>
<dbReference type="EMBL" id="JAQMWT010000498">
    <property type="protein sequence ID" value="KAJ8600540.1"/>
    <property type="molecule type" value="Genomic_DNA"/>
</dbReference>
<dbReference type="Gene3D" id="3.40.630.30">
    <property type="match status" value="1"/>
</dbReference>
<dbReference type="Pfam" id="PF00583">
    <property type="entry name" value="Acetyltransf_1"/>
    <property type="match status" value="1"/>
</dbReference>
<evidence type="ECO:0000256" key="2">
    <source>
        <dbReference type="ARBA" id="ARBA00023315"/>
    </source>
</evidence>
<proteinExistence type="predicted"/>
<feature type="domain" description="N-acetyltransferase" evidence="3">
    <location>
        <begin position="9"/>
        <end position="162"/>
    </location>
</feature>
<reference evidence="4" key="1">
    <citation type="submission" date="2023-01" db="EMBL/GenBank/DDBJ databases">
        <title>Metagenome sequencing of chrysophaentin producing Chrysophaeum taylorii.</title>
        <authorList>
            <person name="Davison J."/>
            <person name="Bewley C."/>
        </authorList>
    </citation>
    <scope>NUCLEOTIDE SEQUENCE</scope>
    <source>
        <strain evidence="4">NIES-1699</strain>
    </source>
</reference>
<dbReference type="CDD" id="cd04301">
    <property type="entry name" value="NAT_SF"/>
    <property type="match status" value="1"/>
</dbReference>
<evidence type="ECO:0000313" key="5">
    <source>
        <dbReference type="Proteomes" id="UP001230188"/>
    </source>
</evidence>
<dbReference type="GO" id="GO:0007064">
    <property type="term" value="P:mitotic sister chromatid cohesion"/>
    <property type="evidence" value="ECO:0007669"/>
    <property type="project" value="TreeGrafter"/>
</dbReference>
<comment type="caution">
    <text evidence="4">The sequence shown here is derived from an EMBL/GenBank/DDBJ whole genome shotgun (WGS) entry which is preliminary data.</text>
</comment>
<dbReference type="FunFam" id="3.40.630.30:FF:000006">
    <property type="entry name" value="Putative n-alpha-acetyltransferase 50"/>
    <property type="match status" value="1"/>
</dbReference>
<accession>A0AAD7XLL7</accession>
<dbReference type="AlphaFoldDB" id="A0AAD7XLL7"/>
<keyword evidence="2" id="KW-0012">Acyltransferase</keyword>
<organism evidence="4 5">
    <name type="scientific">Chrysophaeum taylorii</name>
    <dbReference type="NCBI Taxonomy" id="2483200"/>
    <lineage>
        <taxon>Eukaryota</taxon>
        <taxon>Sar</taxon>
        <taxon>Stramenopiles</taxon>
        <taxon>Ochrophyta</taxon>
        <taxon>Pelagophyceae</taxon>
        <taxon>Pelagomonadales</taxon>
        <taxon>Pelagomonadaceae</taxon>
        <taxon>Chrysophaeum</taxon>
    </lineage>
</organism>